<organism evidence="2 3">
    <name type="scientific">Taenia crassiceps</name>
    <dbReference type="NCBI Taxonomy" id="6207"/>
    <lineage>
        <taxon>Eukaryota</taxon>
        <taxon>Metazoa</taxon>
        <taxon>Spiralia</taxon>
        <taxon>Lophotrochozoa</taxon>
        <taxon>Platyhelminthes</taxon>
        <taxon>Cestoda</taxon>
        <taxon>Eucestoda</taxon>
        <taxon>Cyclophyllidea</taxon>
        <taxon>Taeniidae</taxon>
        <taxon>Taenia</taxon>
    </lineage>
</organism>
<proteinExistence type="predicted"/>
<evidence type="ECO:0000313" key="2">
    <source>
        <dbReference type="EMBL" id="KAL5105494.1"/>
    </source>
</evidence>
<gene>
    <name evidence="2" type="ORF">TcWFU_005873</name>
</gene>
<evidence type="ECO:0000256" key="1">
    <source>
        <dbReference type="SAM" id="MobiDB-lite"/>
    </source>
</evidence>
<accession>A0ABR4Q749</accession>
<sequence length="122" mass="13481">MVNLTEKNPFGRTDGSRKEEEKPFEGGKLFVPNCCSWCGVRVRNGDNGSTLPPIRSQAPYKHYQWLAAGIVSVAAESAFSASSKFTLTARNVTTKIVKTTLSRANCDAFWRALLNTLQPEEL</sequence>
<dbReference type="EMBL" id="JAKROA010000008">
    <property type="protein sequence ID" value="KAL5105494.1"/>
    <property type="molecule type" value="Genomic_DNA"/>
</dbReference>
<name>A0ABR4Q749_9CEST</name>
<reference evidence="2 3" key="1">
    <citation type="journal article" date="2022" name="Front. Cell. Infect. Microbiol.">
        <title>The Genomes of Two Strains of Taenia crassiceps the Animal Model for the Study of Human Cysticercosis.</title>
        <authorList>
            <person name="Bobes R.J."/>
            <person name="Estrada K."/>
            <person name="Rios-Valencia D.G."/>
            <person name="Calderon-Gallegos A."/>
            <person name="de la Torre P."/>
            <person name="Carrero J.C."/>
            <person name="Sanchez-Flores A."/>
            <person name="Laclette J.P."/>
        </authorList>
    </citation>
    <scope>NUCLEOTIDE SEQUENCE [LARGE SCALE GENOMIC DNA]</scope>
    <source>
        <strain evidence="2">WFUcys</strain>
    </source>
</reference>
<feature type="region of interest" description="Disordered" evidence="1">
    <location>
        <begin position="1"/>
        <end position="24"/>
    </location>
</feature>
<dbReference type="Proteomes" id="UP001651158">
    <property type="component" value="Unassembled WGS sequence"/>
</dbReference>
<evidence type="ECO:0000313" key="3">
    <source>
        <dbReference type="Proteomes" id="UP001651158"/>
    </source>
</evidence>
<keyword evidence="3" id="KW-1185">Reference proteome</keyword>
<comment type="caution">
    <text evidence="2">The sequence shown here is derived from an EMBL/GenBank/DDBJ whole genome shotgun (WGS) entry which is preliminary data.</text>
</comment>
<feature type="compositionally biased region" description="Basic and acidic residues" evidence="1">
    <location>
        <begin position="14"/>
        <end position="24"/>
    </location>
</feature>
<evidence type="ECO:0008006" key="4">
    <source>
        <dbReference type="Google" id="ProtNLM"/>
    </source>
</evidence>
<protein>
    <recommendedName>
        <fullName evidence="4">HAT C-terminal dimerisation domain-containing protein</fullName>
    </recommendedName>
</protein>